<protein>
    <submittedName>
        <fullName evidence="5">HLH domain containing protein</fullName>
    </submittedName>
</protein>
<dbReference type="AlphaFoldDB" id="A0A077Z9Q2"/>
<dbReference type="GO" id="GO:0046983">
    <property type="term" value="F:protein dimerization activity"/>
    <property type="evidence" value="ECO:0007669"/>
    <property type="project" value="InterPro"/>
</dbReference>
<sequence length="89" mass="10562">MSLKSFLLLMRTDCTSAAERRRIHRASLPYRQVHANRERLRVESFNHAFQELRTLLPVLPPDKKMTKVQILRLATSYITYLNCLLNYDK</sequence>
<name>A0A077Z9Q2_TRITR</name>
<reference evidence="5" key="2">
    <citation type="submission" date="2014-03" db="EMBL/GenBank/DDBJ databases">
        <title>The whipworm genome and dual-species transcriptomics of an intimate host-pathogen interaction.</title>
        <authorList>
            <person name="Foth B.J."/>
            <person name="Tsai I.J."/>
            <person name="Reid A.J."/>
            <person name="Bancroft A.J."/>
            <person name="Nichol S."/>
            <person name="Tracey A."/>
            <person name="Holroyd N."/>
            <person name="Cotton J.A."/>
            <person name="Stanley E.J."/>
            <person name="Zarowiecki M."/>
            <person name="Liu J.Z."/>
            <person name="Huckvale T."/>
            <person name="Cooper P.J."/>
            <person name="Grencis R.K."/>
            <person name="Berriman M."/>
        </authorList>
    </citation>
    <scope>NUCLEOTIDE SEQUENCE [LARGE SCALE GENOMIC DNA]</scope>
</reference>
<evidence type="ECO:0000313" key="6">
    <source>
        <dbReference type="Proteomes" id="UP000030665"/>
    </source>
</evidence>
<evidence type="ECO:0000256" key="1">
    <source>
        <dbReference type="ARBA" id="ARBA00023015"/>
    </source>
</evidence>
<dbReference type="InterPro" id="IPR036638">
    <property type="entry name" value="HLH_DNA-bd_sf"/>
</dbReference>
<dbReference type="InterPro" id="IPR040238">
    <property type="entry name" value="TAL-like"/>
</dbReference>
<keyword evidence="6" id="KW-1185">Reference proteome</keyword>
<dbReference type="Proteomes" id="UP000030665">
    <property type="component" value="Unassembled WGS sequence"/>
</dbReference>
<dbReference type="PANTHER" id="PTHR13864:SF10">
    <property type="entry name" value="HELIX-LOOP-HELIX PROTEIN 2"/>
    <property type="match status" value="1"/>
</dbReference>
<dbReference type="PROSITE" id="PS50888">
    <property type="entry name" value="BHLH"/>
    <property type="match status" value="1"/>
</dbReference>
<proteinExistence type="predicted"/>
<evidence type="ECO:0000256" key="2">
    <source>
        <dbReference type="ARBA" id="ARBA00023125"/>
    </source>
</evidence>
<reference evidence="5" key="1">
    <citation type="submission" date="2014-01" db="EMBL/GenBank/DDBJ databases">
        <authorList>
            <person name="Aslett M."/>
        </authorList>
    </citation>
    <scope>NUCLEOTIDE SEQUENCE</scope>
</reference>
<dbReference type="Pfam" id="PF00010">
    <property type="entry name" value="HLH"/>
    <property type="match status" value="1"/>
</dbReference>
<dbReference type="InterPro" id="IPR011598">
    <property type="entry name" value="bHLH_dom"/>
</dbReference>
<dbReference type="OrthoDB" id="10067827at2759"/>
<gene>
    <name evidence="5" type="ORF">TTRE_0000368701</name>
</gene>
<keyword evidence="2" id="KW-0238">DNA-binding</keyword>
<keyword evidence="3" id="KW-0804">Transcription</keyword>
<dbReference type="PANTHER" id="PTHR13864">
    <property type="entry name" value="T-CELL ACUTE LYMPHOCYTIC LEUKEMIA/STEM CELL LEUKEMIA-RELATED"/>
    <property type="match status" value="1"/>
</dbReference>
<evidence type="ECO:0000256" key="3">
    <source>
        <dbReference type="ARBA" id="ARBA00023163"/>
    </source>
</evidence>
<evidence type="ECO:0000313" key="5">
    <source>
        <dbReference type="EMBL" id="CDW55415.1"/>
    </source>
</evidence>
<accession>A0A077Z9Q2</accession>
<evidence type="ECO:0000259" key="4">
    <source>
        <dbReference type="PROSITE" id="PS50888"/>
    </source>
</evidence>
<feature type="domain" description="BHLH" evidence="4">
    <location>
        <begin position="29"/>
        <end position="81"/>
    </location>
</feature>
<dbReference type="EMBL" id="HG805953">
    <property type="protein sequence ID" value="CDW55415.1"/>
    <property type="molecule type" value="Genomic_DNA"/>
</dbReference>
<dbReference type="STRING" id="36087.A0A077Z9Q2"/>
<dbReference type="SUPFAM" id="SSF47459">
    <property type="entry name" value="HLH, helix-loop-helix DNA-binding domain"/>
    <property type="match status" value="1"/>
</dbReference>
<dbReference type="GO" id="GO:0000978">
    <property type="term" value="F:RNA polymerase II cis-regulatory region sequence-specific DNA binding"/>
    <property type="evidence" value="ECO:0007669"/>
    <property type="project" value="TreeGrafter"/>
</dbReference>
<organism evidence="5 6">
    <name type="scientific">Trichuris trichiura</name>
    <name type="common">Whipworm</name>
    <name type="synonym">Trichocephalus trichiurus</name>
    <dbReference type="NCBI Taxonomy" id="36087"/>
    <lineage>
        <taxon>Eukaryota</taxon>
        <taxon>Metazoa</taxon>
        <taxon>Ecdysozoa</taxon>
        <taxon>Nematoda</taxon>
        <taxon>Enoplea</taxon>
        <taxon>Dorylaimia</taxon>
        <taxon>Trichinellida</taxon>
        <taxon>Trichuridae</taxon>
        <taxon>Trichuris</taxon>
    </lineage>
</organism>
<keyword evidence="1" id="KW-0805">Transcription regulation</keyword>
<dbReference type="Gene3D" id="4.10.280.10">
    <property type="entry name" value="Helix-loop-helix DNA-binding domain"/>
    <property type="match status" value="1"/>
</dbReference>
<dbReference type="SMART" id="SM00353">
    <property type="entry name" value="HLH"/>
    <property type="match status" value="1"/>
</dbReference>
<dbReference type="GO" id="GO:0000981">
    <property type="term" value="F:DNA-binding transcription factor activity, RNA polymerase II-specific"/>
    <property type="evidence" value="ECO:0007669"/>
    <property type="project" value="InterPro"/>
</dbReference>